<dbReference type="InterPro" id="IPR013785">
    <property type="entry name" value="Aldolase_TIM"/>
</dbReference>
<protein>
    <recommendedName>
        <fullName evidence="3">Triosephosphate isomerase</fullName>
        <ecNumber evidence="3">5.3.1.1</ecNumber>
    </recommendedName>
</protein>
<comment type="subcellular location">
    <subcellularLocation>
        <location evidence="3">Cytoplasm</location>
    </subcellularLocation>
</comment>
<keyword evidence="3" id="KW-0312">Gluconeogenesis</keyword>
<sequence>MKKKIIVGNWKMSPATPEEAKSIFLKIKRSASRVRGVSVVICPSDVHLMALAKLSSKGNVRVGVQNVFWEDKGSFTGQISPAQAWNAGARYALVGHSEKRKLGETSADAAKKLFAVIRDGMTGIICVGEDTRDKDGNFFALLKDQLLASLAHISRHMLLHSTIVAYEPVWEIGRSDLQAMKSRDVHETAIFIRKVINDAFGPDIARALPILYGGSVSPENAHSIVYEGGVDGLLVGRQSLEPQAFSVIIKSMHPRHARK</sequence>
<evidence type="ECO:0000313" key="4">
    <source>
        <dbReference type="EMBL" id="OHA26705.1"/>
    </source>
</evidence>
<dbReference type="EC" id="5.3.1.1" evidence="3"/>
<keyword evidence="2 3" id="KW-0413">Isomerase</keyword>
<dbReference type="GO" id="GO:0046166">
    <property type="term" value="P:glyceraldehyde-3-phosphate biosynthetic process"/>
    <property type="evidence" value="ECO:0007669"/>
    <property type="project" value="TreeGrafter"/>
</dbReference>
<dbReference type="Gene3D" id="3.20.20.70">
    <property type="entry name" value="Aldolase class I"/>
    <property type="match status" value="1"/>
</dbReference>
<dbReference type="GO" id="GO:0006094">
    <property type="term" value="P:gluconeogenesis"/>
    <property type="evidence" value="ECO:0007669"/>
    <property type="project" value="UniProtKB-UniPathway"/>
</dbReference>
<dbReference type="InterPro" id="IPR000652">
    <property type="entry name" value="Triosephosphate_isomerase"/>
</dbReference>
<dbReference type="GO" id="GO:0004807">
    <property type="term" value="F:triose-phosphate isomerase activity"/>
    <property type="evidence" value="ECO:0007669"/>
    <property type="project" value="UniProtKB-EC"/>
</dbReference>
<dbReference type="SUPFAM" id="SSF51351">
    <property type="entry name" value="Triosephosphate isomerase (TIM)"/>
    <property type="match status" value="1"/>
</dbReference>
<comment type="pathway">
    <text evidence="3">Carbohydrate degradation; glycolysis; D-glyceraldehyde 3-phosphate from glycerone phosphate: step 1/1.</text>
</comment>
<dbReference type="Pfam" id="PF00121">
    <property type="entry name" value="TIM"/>
    <property type="match status" value="1"/>
</dbReference>
<comment type="pathway">
    <text evidence="3">Carbohydrate biosynthesis; gluconeogenesis.</text>
</comment>
<dbReference type="GO" id="GO:0019563">
    <property type="term" value="P:glycerol catabolic process"/>
    <property type="evidence" value="ECO:0007669"/>
    <property type="project" value="TreeGrafter"/>
</dbReference>
<comment type="similarity">
    <text evidence="1 3">Belongs to the triosephosphate isomerase family.</text>
</comment>
<dbReference type="Proteomes" id="UP000177565">
    <property type="component" value="Unassembled WGS sequence"/>
</dbReference>
<dbReference type="GO" id="GO:0005829">
    <property type="term" value="C:cytosol"/>
    <property type="evidence" value="ECO:0007669"/>
    <property type="project" value="TreeGrafter"/>
</dbReference>
<keyword evidence="3" id="KW-0963">Cytoplasm</keyword>
<dbReference type="CDD" id="cd00311">
    <property type="entry name" value="TIM"/>
    <property type="match status" value="1"/>
</dbReference>
<reference evidence="4 5" key="1">
    <citation type="journal article" date="2016" name="Nat. Commun.">
        <title>Thousands of microbial genomes shed light on interconnected biogeochemical processes in an aquifer system.</title>
        <authorList>
            <person name="Anantharaman K."/>
            <person name="Brown C.T."/>
            <person name="Hug L.A."/>
            <person name="Sharon I."/>
            <person name="Castelle C.J."/>
            <person name="Probst A.J."/>
            <person name="Thomas B.C."/>
            <person name="Singh A."/>
            <person name="Wilkins M.J."/>
            <person name="Karaoz U."/>
            <person name="Brodie E.L."/>
            <person name="Williams K.H."/>
            <person name="Hubbard S.S."/>
            <person name="Banfield J.F."/>
        </authorList>
    </citation>
    <scope>NUCLEOTIDE SEQUENCE [LARGE SCALE GENOMIC DNA]</scope>
</reference>
<name>A0A1G2MS60_9BACT</name>
<keyword evidence="3" id="KW-0324">Glycolysis</keyword>
<comment type="catalytic activity">
    <reaction evidence="3">
        <text>D-glyceraldehyde 3-phosphate = dihydroxyacetone phosphate</text>
        <dbReference type="Rhea" id="RHEA:18585"/>
        <dbReference type="ChEBI" id="CHEBI:57642"/>
        <dbReference type="ChEBI" id="CHEBI:59776"/>
        <dbReference type="EC" id="5.3.1.1"/>
    </reaction>
</comment>
<gene>
    <name evidence="4" type="ORF">A3C06_00110</name>
</gene>
<comment type="caution">
    <text evidence="4">The sequence shown here is derived from an EMBL/GenBank/DDBJ whole genome shotgun (WGS) entry which is preliminary data.</text>
</comment>
<dbReference type="UniPathway" id="UPA00138"/>
<dbReference type="STRING" id="1802312.A3C06_00110"/>
<accession>A0A1G2MS60</accession>
<dbReference type="EMBL" id="MHRQ01000017">
    <property type="protein sequence ID" value="OHA26705.1"/>
    <property type="molecule type" value="Genomic_DNA"/>
</dbReference>
<evidence type="ECO:0000256" key="3">
    <source>
        <dbReference type="RuleBase" id="RU363013"/>
    </source>
</evidence>
<dbReference type="UniPathway" id="UPA00109">
    <property type="reaction ID" value="UER00189"/>
</dbReference>
<dbReference type="PANTHER" id="PTHR21139:SF42">
    <property type="entry name" value="TRIOSEPHOSPHATE ISOMERASE"/>
    <property type="match status" value="1"/>
</dbReference>
<organism evidence="4 5">
    <name type="scientific">Candidatus Taylorbacteria bacterium RIFCSPHIGHO2_02_FULL_46_13</name>
    <dbReference type="NCBI Taxonomy" id="1802312"/>
    <lineage>
        <taxon>Bacteria</taxon>
        <taxon>Candidatus Tayloriibacteriota</taxon>
    </lineage>
</organism>
<dbReference type="AlphaFoldDB" id="A0A1G2MS60"/>
<dbReference type="PANTHER" id="PTHR21139">
    <property type="entry name" value="TRIOSEPHOSPHATE ISOMERASE"/>
    <property type="match status" value="1"/>
</dbReference>
<comment type="subunit">
    <text evidence="3">Homodimer.</text>
</comment>
<proteinExistence type="inferred from homology"/>
<dbReference type="GO" id="GO:0006096">
    <property type="term" value="P:glycolytic process"/>
    <property type="evidence" value="ECO:0007669"/>
    <property type="project" value="UniProtKB-UniPathway"/>
</dbReference>
<evidence type="ECO:0000256" key="1">
    <source>
        <dbReference type="ARBA" id="ARBA00007422"/>
    </source>
</evidence>
<dbReference type="PROSITE" id="PS51440">
    <property type="entry name" value="TIM_2"/>
    <property type="match status" value="1"/>
</dbReference>
<dbReference type="InterPro" id="IPR035990">
    <property type="entry name" value="TIM_sf"/>
</dbReference>
<evidence type="ECO:0000313" key="5">
    <source>
        <dbReference type="Proteomes" id="UP000177565"/>
    </source>
</evidence>
<evidence type="ECO:0000256" key="2">
    <source>
        <dbReference type="ARBA" id="ARBA00023235"/>
    </source>
</evidence>